<dbReference type="SUPFAM" id="SSF53098">
    <property type="entry name" value="Ribonuclease H-like"/>
    <property type="match status" value="1"/>
</dbReference>
<evidence type="ECO:0000259" key="1">
    <source>
        <dbReference type="Pfam" id="PF13482"/>
    </source>
</evidence>
<dbReference type="Proteomes" id="UP000178377">
    <property type="component" value="Unassembled WGS sequence"/>
</dbReference>
<dbReference type="EMBL" id="MFEO01000012">
    <property type="protein sequence ID" value="OGE90454.1"/>
    <property type="molecule type" value="Genomic_DNA"/>
</dbReference>
<dbReference type="STRING" id="1817828.A2722_03005"/>
<comment type="caution">
    <text evidence="2">The sequence shown here is derived from an EMBL/GenBank/DDBJ whole genome shotgun (WGS) entry which is preliminary data.</text>
</comment>
<dbReference type="InterPro" id="IPR036397">
    <property type="entry name" value="RNaseH_sf"/>
</dbReference>
<dbReference type="Pfam" id="PF13482">
    <property type="entry name" value="RNase_H_2"/>
    <property type="match status" value="1"/>
</dbReference>
<dbReference type="GO" id="GO:0003676">
    <property type="term" value="F:nucleic acid binding"/>
    <property type="evidence" value="ECO:0007669"/>
    <property type="project" value="InterPro"/>
</dbReference>
<organism evidence="2 3">
    <name type="scientific">Candidatus Doudnabacteria bacterium RIFCSPHIGHO2_01_FULL_50_11</name>
    <dbReference type="NCBI Taxonomy" id="1817828"/>
    <lineage>
        <taxon>Bacteria</taxon>
        <taxon>Candidatus Doudnaibacteriota</taxon>
    </lineage>
</organism>
<dbReference type="Gene3D" id="3.30.420.10">
    <property type="entry name" value="Ribonuclease H-like superfamily/Ribonuclease H"/>
    <property type="match status" value="1"/>
</dbReference>
<evidence type="ECO:0000313" key="3">
    <source>
        <dbReference type="Proteomes" id="UP000178377"/>
    </source>
</evidence>
<proteinExistence type="predicted"/>
<accession>A0A1F5PKX5</accession>
<name>A0A1F5PKX5_9BACT</name>
<protein>
    <recommendedName>
        <fullName evidence="1">YprB ribonuclease H-like domain-containing protein</fullName>
    </recommendedName>
</protein>
<sequence>MLNKIVFDLETQKEFAEVGGRGRNHLLRVSVAVAYSYPENKFFVFEEKTVHKLGELLQEADVVVGYNIVDFDYQVLQPYFNYTLDSLPTLDLLVQIERVLGHRISLDAVASATLDAGKSASGLDAIKFWRLGQMDKLKEYCINDVKITRLVYEYASEHGKLFYKDFFKKKEFPIHLPQFVERVNKQKQISLF</sequence>
<dbReference type="InterPro" id="IPR012337">
    <property type="entry name" value="RNaseH-like_sf"/>
</dbReference>
<gene>
    <name evidence="2" type="ORF">A2722_03005</name>
</gene>
<dbReference type="AlphaFoldDB" id="A0A1F5PKX5"/>
<feature type="domain" description="YprB ribonuclease H-like" evidence="1">
    <location>
        <begin position="46"/>
        <end position="154"/>
    </location>
</feature>
<dbReference type="InterPro" id="IPR038720">
    <property type="entry name" value="YprB_RNase_H-like_dom"/>
</dbReference>
<reference evidence="2 3" key="1">
    <citation type="journal article" date="2016" name="Nat. Commun.">
        <title>Thousands of microbial genomes shed light on interconnected biogeochemical processes in an aquifer system.</title>
        <authorList>
            <person name="Anantharaman K."/>
            <person name="Brown C.T."/>
            <person name="Hug L.A."/>
            <person name="Sharon I."/>
            <person name="Castelle C.J."/>
            <person name="Probst A.J."/>
            <person name="Thomas B.C."/>
            <person name="Singh A."/>
            <person name="Wilkins M.J."/>
            <person name="Karaoz U."/>
            <person name="Brodie E.L."/>
            <person name="Williams K.H."/>
            <person name="Hubbard S.S."/>
            <person name="Banfield J.F."/>
        </authorList>
    </citation>
    <scope>NUCLEOTIDE SEQUENCE [LARGE SCALE GENOMIC DNA]</scope>
</reference>
<evidence type="ECO:0000313" key="2">
    <source>
        <dbReference type="EMBL" id="OGE90454.1"/>
    </source>
</evidence>